<feature type="transmembrane region" description="Helical" evidence="1">
    <location>
        <begin position="94"/>
        <end position="114"/>
    </location>
</feature>
<feature type="transmembrane region" description="Helical" evidence="1">
    <location>
        <begin position="59"/>
        <end position="82"/>
    </location>
</feature>
<accession>B3QV86</accession>
<evidence type="ECO:0000313" key="2">
    <source>
        <dbReference type="EMBL" id="ACF13040.1"/>
    </source>
</evidence>
<dbReference type="KEGG" id="cts:Ctha_0569"/>
<dbReference type="HOGENOM" id="CLU_132526_1_0_10"/>
<keyword evidence="3" id="KW-1185">Reference proteome</keyword>
<keyword evidence="1" id="KW-1133">Transmembrane helix</keyword>
<dbReference type="OrthoDB" id="594989at2"/>
<dbReference type="eggNOG" id="ENOG503333M">
    <property type="taxonomic scope" value="Bacteria"/>
</dbReference>
<keyword evidence="1" id="KW-0472">Membrane</keyword>
<protein>
    <recommendedName>
        <fullName evidence="4">DUF4293 family protein</fullName>
    </recommendedName>
</protein>
<proteinExistence type="predicted"/>
<dbReference type="STRING" id="517418.Ctha_0569"/>
<reference evidence="2 3" key="1">
    <citation type="submission" date="2008-06" db="EMBL/GenBank/DDBJ databases">
        <title>Complete sequence of Chloroherpeton thalassium ATCC 35110.</title>
        <authorList>
            <consortium name="US DOE Joint Genome Institute"/>
            <person name="Lucas S."/>
            <person name="Copeland A."/>
            <person name="Lapidus A."/>
            <person name="Glavina del Rio T."/>
            <person name="Dalin E."/>
            <person name="Tice H."/>
            <person name="Bruce D."/>
            <person name="Goodwin L."/>
            <person name="Pitluck S."/>
            <person name="Schmutz J."/>
            <person name="Larimer F."/>
            <person name="Land M."/>
            <person name="Hauser L."/>
            <person name="Kyrpides N."/>
            <person name="Mikhailova N."/>
            <person name="Liu Z."/>
            <person name="Li T."/>
            <person name="Zhao F."/>
            <person name="Overmann J."/>
            <person name="Bryant D.A."/>
            <person name="Richardson P."/>
        </authorList>
    </citation>
    <scope>NUCLEOTIDE SEQUENCE [LARGE SCALE GENOMIC DNA]</scope>
    <source>
        <strain evidence="3">ATCC 35110 / GB-78</strain>
    </source>
</reference>
<dbReference type="InterPro" id="IPR025635">
    <property type="entry name" value="DUF4293"/>
</dbReference>
<name>B3QV86_CHLT3</name>
<dbReference type="AlphaFoldDB" id="B3QV86"/>
<sequence>MLARIQSLYLLLVVIFTGLNLQILPFWLFDLKSAENVEMAKHLVLVGITEFGTSSDVVVMVWGFNVFLLTAMMLAAIGIFLFSNRKIQVKLVSSSGIATLVTIALGVAASITFIDKMGQYEASGLPGIGFYLLLLCLVLQWLAVGAINKDDQVANAYKRL</sequence>
<evidence type="ECO:0000256" key="1">
    <source>
        <dbReference type="SAM" id="Phobius"/>
    </source>
</evidence>
<gene>
    <name evidence="2" type="ordered locus">Ctha_0569</name>
</gene>
<evidence type="ECO:0008006" key="4">
    <source>
        <dbReference type="Google" id="ProtNLM"/>
    </source>
</evidence>
<dbReference type="Proteomes" id="UP000001208">
    <property type="component" value="Chromosome"/>
</dbReference>
<organism evidence="2 3">
    <name type="scientific">Chloroherpeton thalassium (strain ATCC 35110 / GB-78)</name>
    <dbReference type="NCBI Taxonomy" id="517418"/>
    <lineage>
        <taxon>Bacteria</taxon>
        <taxon>Pseudomonadati</taxon>
        <taxon>Chlorobiota</taxon>
        <taxon>Chlorobiia</taxon>
        <taxon>Chlorobiales</taxon>
        <taxon>Chloroherpetonaceae</taxon>
        <taxon>Chloroherpeton</taxon>
    </lineage>
</organism>
<feature type="transmembrane region" description="Helical" evidence="1">
    <location>
        <begin position="7"/>
        <end position="29"/>
    </location>
</feature>
<keyword evidence="1" id="KW-0812">Transmembrane</keyword>
<feature type="transmembrane region" description="Helical" evidence="1">
    <location>
        <begin position="126"/>
        <end position="147"/>
    </location>
</feature>
<evidence type="ECO:0000313" key="3">
    <source>
        <dbReference type="Proteomes" id="UP000001208"/>
    </source>
</evidence>
<dbReference type="EMBL" id="CP001100">
    <property type="protein sequence ID" value="ACF13040.1"/>
    <property type="molecule type" value="Genomic_DNA"/>
</dbReference>
<dbReference type="RefSeq" id="WP_012499124.1">
    <property type="nucleotide sequence ID" value="NC_011026.1"/>
</dbReference>
<dbReference type="Pfam" id="PF14126">
    <property type="entry name" value="DUF4293"/>
    <property type="match status" value="1"/>
</dbReference>